<dbReference type="eggNOG" id="COG1396">
    <property type="taxonomic scope" value="Bacteria"/>
</dbReference>
<dbReference type="STRING" id="1163407.UU7_00590"/>
<dbReference type="GO" id="GO:0005829">
    <property type="term" value="C:cytosol"/>
    <property type="evidence" value="ECO:0007669"/>
    <property type="project" value="TreeGrafter"/>
</dbReference>
<dbReference type="InterPro" id="IPR050807">
    <property type="entry name" value="TransReg_Diox_bact_type"/>
</dbReference>
<proteinExistence type="predicted"/>
<evidence type="ECO:0000313" key="4">
    <source>
        <dbReference type="Proteomes" id="UP000003226"/>
    </source>
</evidence>
<dbReference type="PROSITE" id="PS50943">
    <property type="entry name" value="HTH_CROC1"/>
    <property type="match status" value="1"/>
</dbReference>
<reference evidence="3 4" key="1">
    <citation type="journal article" date="2012" name="J. Bacteriol.">
        <title>Genome sequences for six rhodanobacter strains, isolated from soils and the terrestrial subsurface, with variable denitrification capabilities.</title>
        <authorList>
            <person name="Kostka J.E."/>
            <person name="Green S.J."/>
            <person name="Rishishwar L."/>
            <person name="Prakash O."/>
            <person name="Katz L.S."/>
            <person name="Marino-Ramirez L."/>
            <person name="Jordan I.K."/>
            <person name="Munk C."/>
            <person name="Ivanova N."/>
            <person name="Mikhailova N."/>
            <person name="Watson D.B."/>
            <person name="Brown S.D."/>
            <person name="Palumbo A.V."/>
            <person name="Brooks S.C."/>
        </authorList>
    </citation>
    <scope>NUCLEOTIDE SEQUENCE [LARGE SCALE GENOMIC DNA]</scope>
    <source>
        <strain evidence="3 4">B39</strain>
    </source>
</reference>
<dbReference type="CDD" id="cd00093">
    <property type="entry name" value="HTH_XRE"/>
    <property type="match status" value="1"/>
</dbReference>
<evidence type="ECO:0000313" key="3">
    <source>
        <dbReference type="EMBL" id="EIL95391.1"/>
    </source>
</evidence>
<dbReference type="PATRIC" id="fig|1163407.3.peg.111"/>
<evidence type="ECO:0000256" key="1">
    <source>
        <dbReference type="ARBA" id="ARBA00023125"/>
    </source>
</evidence>
<dbReference type="GO" id="GO:0003700">
    <property type="term" value="F:DNA-binding transcription factor activity"/>
    <property type="evidence" value="ECO:0007669"/>
    <property type="project" value="TreeGrafter"/>
</dbReference>
<dbReference type="PANTHER" id="PTHR46797:SF1">
    <property type="entry name" value="METHYLPHOSPHONATE SYNTHASE"/>
    <property type="match status" value="1"/>
</dbReference>
<dbReference type="SMART" id="SM00530">
    <property type="entry name" value="HTH_XRE"/>
    <property type="match status" value="1"/>
</dbReference>
<organism evidence="3 4">
    <name type="scientific">Rhodanobacter spathiphylli B39</name>
    <dbReference type="NCBI Taxonomy" id="1163407"/>
    <lineage>
        <taxon>Bacteria</taxon>
        <taxon>Pseudomonadati</taxon>
        <taxon>Pseudomonadota</taxon>
        <taxon>Gammaproteobacteria</taxon>
        <taxon>Lysobacterales</taxon>
        <taxon>Rhodanobacteraceae</taxon>
        <taxon>Rhodanobacter</taxon>
    </lineage>
</organism>
<name>I4W7F0_9GAMM</name>
<dbReference type="InterPro" id="IPR001387">
    <property type="entry name" value="Cro/C1-type_HTH"/>
</dbReference>
<dbReference type="SUPFAM" id="SSF47413">
    <property type="entry name" value="lambda repressor-like DNA-binding domains"/>
    <property type="match status" value="1"/>
</dbReference>
<keyword evidence="1" id="KW-0238">DNA-binding</keyword>
<dbReference type="AlphaFoldDB" id="I4W7F0"/>
<dbReference type="GO" id="GO:0003677">
    <property type="term" value="F:DNA binding"/>
    <property type="evidence" value="ECO:0007669"/>
    <property type="project" value="UniProtKB-KW"/>
</dbReference>
<dbReference type="InterPro" id="IPR010982">
    <property type="entry name" value="Lambda_DNA-bd_dom_sf"/>
</dbReference>
<dbReference type="OrthoDB" id="9813152at2"/>
<dbReference type="Pfam" id="PF01381">
    <property type="entry name" value="HTH_3"/>
    <property type="match status" value="1"/>
</dbReference>
<feature type="domain" description="HTH cro/C1-type" evidence="2">
    <location>
        <begin position="9"/>
        <end position="64"/>
    </location>
</feature>
<keyword evidence="4" id="KW-1185">Reference proteome</keyword>
<dbReference type="RefSeq" id="WP_007804352.1">
    <property type="nucleotide sequence ID" value="NZ_AJXT01000003.1"/>
</dbReference>
<dbReference type="PANTHER" id="PTHR46797">
    <property type="entry name" value="HTH-TYPE TRANSCRIPTIONAL REGULATOR"/>
    <property type="match status" value="1"/>
</dbReference>
<protein>
    <submittedName>
        <fullName evidence="3">Transcriptional regulator SinR</fullName>
    </submittedName>
</protein>
<dbReference type="Gene3D" id="1.10.260.40">
    <property type="entry name" value="lambda repressor-like DNA-binding domains"/>
    <property type="match status" value="1"/>
</dbReference>
<dbReference type="Proteomes" id="UP000003226">
    <property type="component" value="Unassembled WGS sequence"/>
</dbReference>
<dbReference type="EMBL" id="AJXT01000003">
    <property type="protein sequence ID" value="EIL95391.1"/>
    <property type="molecule type" value="Genomic_DNA"/>
</dbReference>
<sequence length="108" mass="12404">MPSPLGDKIRARRTQLEMSLEDLATATDSSKGYLWELENRDKANPSADKLIKIASALGLTTEFLLDESPEVEPEAGVLDEAFFRRYKKLDPKRKEKVQKFLDMWDDED</sequence>
<gene>
    <name evidence="3" type="ORF">UU7_00590</name>
</gene>
<accession>I4W7F0</accession>
<evidence type="ECO:0000259" key="2">
    <source>
        <dbReference type="PROSITE" id="PS50943"/>
    </source>
</evidence>
<comment type="caution">
    <text evidence="3">The sequence shown here is derived from an EMBL/GenBank/DDBJ whole genome shotgun (WGS) entry which is preliminary data.</text>
</comment>